<evidence type="ECO:0000256" key="3">
    <source>
        <dbReference type="SAM" id="SignalP"/>
    </source>
</evidence>
<keyword evidence="2" id="KW-0677">Repeat</keyword>
<evidence type="ECO:0000313" key="5">
    <source>
        <dbReference type="Proteomes" id="UP000192923"/>
    </source>
</evidence>
<proteinExistence type="predicted"/>
<dbReference type="InterPro" id="IPR011043">
    <property type="entry name" value="Gal_Oxase/kelch_b-propeller"/>
</dbReference>
<accession>A0A1Y6CW32</accession>
<dbReference type="RefSeq" id="WP_125468870.1">
    <property type="nucleotide sequence ID" value="NZ_FXAM01000001.1"/>
</dbReference>
<keyword evidence="3" id="KW-0732">Signal</keyword>
<feature type="signal peptide" evidence="3">
    <location>
        <begin position="1"/>
        <end position="30"/>
    </location>
</feature>
<evidence type="ECO:0000313" key="4">
    <source>
        <dbReference type="EMBL" id="SMF94547.1"/>
    </source>
</evidence>
<dbReference type="EMBL" id="FXAM01000001">
    <property type="protein sequence ID" value="SMF94547.1"/>
    <property type="molecule type" value="Genomic_DNA"/>
</dbReference>
<dbReference type="AlphaFoldDB" id="A0A1Y6CW32"/>
<gene>
    <name evidence="4" type="ORF">SAMN02949497_1865</name>
</gene>
<name>A0A1Y6CW32_9GAMM</name>
<evidence type="ECO:0000256" key="1">
    <source>
        <dbReference type="ARBA" id="ARBA00022441"/>
    </source>
</evidence>
<keyword evidence="1" id="KW-0880">Kelch repeat</keyword>
<feature type="chain" id="PRO_5013164855" evidence="3">
    <location>
        <begin position="31"/>
        <end position="524"/>
    </location>
</feature>
<sequence>MPKQRGRLRALALGTVLGLGELGMAGGAGAATWTPLWNAAPDKAGTMLLLTDGTVMVQQNGAGNTARWMKLTPDPNGGYVAGTWSKLAAMGTPRLYFPSQVLPDGRVWVLGGEYSASATAVHLNTGEIYDPVADRWSPIAHHPQSLFGDVPTLLLDGGKILAGSILSSGFAAGRSTFLYDIASNTWSGAIPKVHADSSAEESWALMGDGRVLTYDVYKSNATASAVGGGRYAEAFDPAHYTDGDPATRPWVSISPSDGTASGTIPLLGQSDGEMGPILRLYDGRMFLIGATGRTAFYAPDTHAWATGPSVPGGLAVNDAPAALLPNGHVILAAEGGGGRPLFDFNPATQTMARLSLPSALAGDLGNTAYQIRLLLLPTGQLLLATASTRLWVYTPDGTPKAAYRPLVKKVVAQGCGKFTLTGKRLTGQSAGAAYGDDAEMDENYPIVRFQDAAGDSVYAKTLHWSTTHIATGDALVTTDFSLPAGFAAGNYQMTVSAAGIQSLATAVNITASQLPSQPGCPAAR</sequence>
<dbReference type="InterPro" id="IPR006652">
    <property type="entry name" value="Kelch_1"/>
</dbReference>
<dbReference type="Gene3D" id="2.130.10.80">
    <property type="entry name" value="Galactose oxidase/kelch, beta-propeller"/>
    <property type="match status" value="2"/>
</dbReference>
<dbReference type="PANTHER" id="PTHR46344">
    <property type="entry name" value="OS02G0202900 PROTEIN"/>
    <property type="match status" value="1"/>
</dbReference>
<dbReference type="PANTHER" id="PTHR46344:SF27">
    <property type="entry name" value="KELCH REPEAT SUPERFAMILY PROTEIN"/>
    <property type="match status" value="1"/>
</dbReference>
<dbReference type="InterPro" id="IPR037293">
    <property type="entry name" value="Gal_Oxidase_central_sf"/>
</dbReference>
<dbReference type="Proteomes" id="UP000192923">
    <property type="component" value="Unassembled WGS sequence"/>
</dbReference>
<organism evidence="4 5">
    <name type="scientific">Methylomagnum ishizawai</name>
    <dbReference type="NCBI Taxonomy" id="1760988"/>
    <lineage>
        <taxon>Bacteria</taxon>
        <taxon>Pseudomonadati</taxon>
        <taxon>Pseudomonadota</taxon>
        <taxon>Gammaproteobacteria</taxon>
        <taxon>Methylococcales</taxon>
        <taxon>Methylococcaceae</taxon>
        <taxon>Methylomagnum</taxon>
    </lineage>
</organism>
<dbReference type="OrthoDB" id="246387at2"/>
<dbReference type="STRING" id="1760988.SAMN02949497_1865"/>
<keyword evidence="5" id="KW-1185">Reference proteome</keyword>
<dbReference type="SUPFAM" id="SSF50965">
    <property type="entry name" value="Galactose oxidase, central domain"/>
    <property type="match status" value="1"/>
</dbReference>
<reference evidence="4 5" key="1">
    <citation type="submission" date="2016-12" db="EMBL/GenBank/DDBJ databases">
        <authorList>
            <person name="Song W.-J."/>
            <person name="Kurnit D.M."/>
        </authorList>
    </citation>
    <scope>NUCLEOTIDE SEQUENCE [LARGE SCALE GENOMIC DNA]</scope>
    <source>
        <strain evidence="4 5">175</strain>
    </source>
</reference>
<protein>
    <submittedName>
        <fullName evidence="4">Kelch motif-containing protein</fullName>
    </submittedName>
</protein>
<dbReference type="Pfam" id="PF01344">
    <property type="entry name" value="Kelch_1"/>
    <property type="match status" value="1"/>
</dbReference>
<evidence type="ECO:0000256" key="2">
    <source>
        <dbReference type="ARBA" id="ARBA00022737"/>
    </source>
</evidence>